<dbReference type="InterPro" id="IPR002371">
    <property type="entry name" value="FlgK"/>
</dbReference>
<dbReference type="Pfam" id="PF22638">
    <property type="entry name" value="FlgK_D1"/>
    <property type="match status" value="1"/>
</dbReference>
<dbReference type="PANTHER" id="PTHR30033">
    <property type="entry name" value="FLAGELLAR HOOK-ASSOCIATED PROTEIN 1"/>
    <property type="match status" value="1"/>
</dbReference>
<protein>
    <recommendedName>
        <fullName evidence="4 7">Flagellar hook-associated protein 1</fullName>
        <shortName evidence="7">HAP1</shortName>
    </recommendedName>
</protein>
<dbReference type="GO" id="GO:0044780">
    <property type="term" value="P:bacterial-type flagellum assembly"/>
    <property type="evidence" value="ECO:0007669"/>
    <property type="project" value="InterPro"/>
</dbReference>
<dbReference type="NCBIfam" id="TIGR02492">
    <property type="entry name" value="flgK_ends"/>
    <property type="match status" value="1"/>
</dbReference>
<evidence type="ECO:0000256" key="5">
    <source>
        <dbReference type="ARBA" id="ARBA00022525"/>
    </source>
</evidence>
<name>A0A5B0WPY3_9GAMM</name>
<dbReference type="Pfam" id="PF21158">
    <property type="entry name" value="flgK_1st_1"/>
    <property type="match status" value="1"/>
</dbReference>
<comment type="caution">
    <text evidence="13">The sequence shown here is derived from an EMBL/GenBank/DDBJ whole genome shotgun (WGS) entry which is preliminary data.</text>
</comment>
<keyword evidence="13" id="KW-0282">Flagellum</keyword>
<keyword evidence="6 7" id="KW-0975">Bacterial flagellum</keyword>
<sequence length="549" mass="59684">MSNSLINTAMSGLQAAQIALGTVSNNIANMRSPGYNRQSTVINQNGGAMTSAGFVGNGATVTSINRQYNEFINHQLAEAQAKKGEFTTYYEQIYQIDDLLKDSANNLSYTIDDFFTSLTNVVSNAEDNAARTTTIGKAKGLVNQLKSADTFLRKTENNINREMANYASKINDYTQQIAKLNGEITRMRGGGSAEPNALLDQRDRLVNELNELVGVSVTQQDGDSYNISFAGGLTLVQGTTAYRVEAIPSNADSSSITLGYDRGFGDVVEIDEKFIDKGKLSGTLRARSEGLDNARNKLNQLALVLADQFNQVHRSGFDLEGKPGEDFFTLNNPDIIANGKNKGSADFKVEYTDTSAVKACDYHISYDGANWKIQRISDTGKSDISAKVTGNTLEFDGLKVEINPTNAQEHDQYTLKAVSGVIDGMAVNIKDPSQLAAAGTKDSGLSDNVNVKKLIELQSKKLVEGKASFSGAYASMVSTIGSQTSTANIDLQSQNSIVQQYYNQQQEVSGVNIDEEYISLQSLQQYYLANAQVIQTATKLFDAILDLRR</sequence>
<dbReference type="GO" id="GO:0009424">
    <property type="term" value="C:bacterial-type flagellum hook"/>
    <property type="evidence" value="ECO:0007669"/>
    <property type="project" value="UniProtKB-UniRule"/>
</dbReference>
<dbReference type="InterPro" id="IPR049119">
    <property type="entry name" value="FlgK_D2-like"/>
</dbReference>
<gene>
    <name evidence="7 13" type="primary">flgK</name>
    <name evidence="13" type="ORF">F0L16_10810</name>
</gene>
<comment type="similarity">
    <text evidence="3 7">Belongs to the flagella basal body rod proteins family.</text>
</comment>
<feature type="domain" description="Flagellar hook-associated protein 1 D2-like" evidence="11">
    <location>
        <begin position="337"/>
        <end position="416"/>
    </location>
</feature>
<evidence type="ECO:0000259" key="9">
    <source>
        <dbReference type="Pfam" id="PF00460"/>
    </source>
</evidence>
<dbReference type="Pfam" id="PF00460">
    <property type="entry name" value="Flg_bb_rod"/>
    <property type="match status" value="1"/>
</dbReference>
<dbReference type="Pfam" id="PF06429">
    <property type="entry name" value="Flg_bbr_C"/>
    <property type="match status" value="1"/>
</dbReference>
<evidence type="ECO:0000256" key="4">
    <source>
        <dbReference type="ARBA" id="ARBA00016244"/>
    </source>
</evidence>
<dbReference type="Proteomes" id="UP000322184">
    <property type="component" value="Unassembled WGS sequence"/>
</dbReference>
<dbReference type="InterPro" id="IPR053927">
    <property type="entry name" value="FlgK_helical"/>
</dbReference>
<evidence type="ECO:0000256" key="8">
    <source>
        <dbReference type="SAM" id="Coils"/>
    </source>
</evidence>
<accession>A0A5B0WPY3</accession>
<dbReference type="RefSeq" id="WP_149616758.1">
    <property type="nucleotide sequence ID" value="NZ_CAWPFF010000056.1"/>
</dbReference>
<evidence type="ECO:0000259" key="11">
    <source>
        <dbReference type="Pfam" id="PF21158"/>
    </source>
</evidence>
<proteinExistence type="inferred from homology"/>
<evidence type="ECO:0000313" key="13">
    <source>
        <dbReference type="EMBL" id="KAA1189072.1"/>
    </source>
</evidence>
<reference evidence="13 14" key="1">
    <citation type="submission" date="2019-09" db="EMBL/GenBank/DDBJ databases">
        <title>Whole genome sequence of Photorhabdus heterorhabditis strain ETL (Enterobacteriales: Enterobacteriaceae) a bacterial symbiont of Heterorhabditis zealandica strain ETL (Rhabditida: Heterorhabditidae).</title>
        <authorList>
            <person name="Lulamba T.E."/>
            <person name="Serepa-Dlamini M.H."/>
        </authorList>
    </citation>
    <scope>NUCLEOTIDE SEQUENCE [LARGE SCALE GENOMIC DNA]</scope>
    <source>
        <strain evidence="13 14">ETL</strain>
    </source>
</reference>
<keyword evidence="5 7" id="KW-0964">Secreted</keyword>
<dbReference type="InterPro" id="IPR001444">
    <property type="entry name" value="Flag_bb_rod_N"/>
</dbReference>
<keyword evidence="13" id="KW-0969">Cilium</keyword>
<dbReference type="GO" id="GO:0005576">
    <property type="term" value="C:extracellular region"/>
    <property type="evidence" value="ECO:0007669"/>
    <property type="project" value="UniProtKB-SubCell"/>
</dbReference>
<dbReference type="EMBL" id="VTUW01000017">
    <property type="protein sequence ID" value="KAA1189072.1"/>
    <property type="molecule type" value="Genomic_DNA"/>
</dbReference>
<dbReference type="InterPro" id="IPR019776">
    <property type="entry name" value="Flagellar_basal_body_rod_CS"/>
</dbReference>
<evidence type="ECO:0000256" key="3">
    <source>
        <dbReference type="ARBA" id="ARBA00009677"/>
    </source>
</evidence>
<evidence type="ECO:0000256" key="7">
    <source>
        <dbReference type="RuleBase" id="RU362065"/>
    </source>
</evidence>
<comment type="subcellular location">
    <subcellularLocation>
        <location evidence="1 7">Bacterial flagellum</location>
    </subcellularLocation>
    <subcellularLocation>
        <location evidence="2 7">Secreted</location>
    </subcellularLocation>
</comment>
<keyword evidence="8" id="KW-0175">Coiled coil</keyword>
<evidence type="ECO:0000259" key="10">
    <source>
        <dbReference type="Pfam" id="PF06429"/>
    </source>
</evidence>
<dbReference type="AlphaFoldDB" id="A0A5B0WPY3"/>
<dbReference type="InterPro" id="IPR010930">
    <property type="entry name" value="Flg_bb/hook_C_dom"/>
</dbReference>
<feature type="domain" description="Flagellar hook-associated protein FlgK helical" evidence="12">
    <location>
        <begin position="95"/>
        <end position="328"/>
    </location>
</feature>
<feature type="domain" description="Flagellar basal body rod protein N-terminal" evidence="9">
    <location>
        <begin position="6"/>
        <end position="35"/>
    </location>
</feature>
<dbReference type="STRING" id="880156.AM629_01825"/>
<dbReference type="PROSITE" id="PS00588">
    <property type="entry name" value="FLAGELLA_BB_ROD"/>
    <property type="match status" value="1"/>
</dbReference>
<evidence type="ECO:0000259" key="12">
    <source>
        <dbReference type="Pfam" id="PF22638"/>
    </source>
</evidence>
<organism evidence="13 14">
    <name type="scientific">Photorhabdus heterorhabditis</name>
    <dbReference type="NCBI Taxonomy" id="880156"/>
    <lineage>
        <taxon>Bacteria</taxon>
        <taxon>Pseudomonadati</taxon>
        <taxon>Pseudomonadota</taxon>
        <taxon>Gammaproteobacteria</taxon>
        <taxon>Enterobacterales</taxon>
        <taxon>Morganellaceae</taxon>
        <taxon>Photorhabdus</taxon>
    </lineage>
</organism>
<evidence type="ECO:0000256" key="6">
    <source>
        <dbReference type="ARBA" id="ARBA00023143"/>
    </source>
</evidence>
<evidence type="ECO:0000256" key="2">
    <source>
        <dbReference type="ARBA" id="ARBA00004613"/>
    </source>
</evidence>
<dbReference type="SUPFAM" id="SSF64518">
    <property type="entry name" value="Phase 1 flagellin"/>
    <property type="match status" value="1"/>
</dbReference>
<keyword evidence="13" id="KW-0966">Cell projection</keyword>
<evidence type="ECO:0000256" key="1">
    <source>
        <dbReference type="ARBA" id="ARBA00004365"/>
    </source>
</evidence>
<feature type="coiled-coil region" evidence="8">
    <location>
        <begin position="156"/>
        <end position="183"/>
    </location>
</feature>
<dbReference type="PRINTS" id="PR01005">
    <property type="entry name" value="FLGHOOKAP1"/>
</dbReference>
<feature type="domain" description="Flagellar basal-body/hook protein C-terminal" evidence="10">
    <location>
        <begin position="507"/>
        <end position="547"/>
    </location>
</feature>
<dbReference type="GO" id="GO:0005198">
    <property type="term" value="F:structural molecule activity"/>
    <property type="evidence" value="ECO:0007669"/>
    <property type="project" value="UniProtKB-UniRule"/>
</dbReference>
<dbReference type="PANTHER" id="PTHR30033:SF1">
    <property type="entry name" value="FLAGELLAR HOOK-ASSOCIATED PROTEIN 1"/>
    <property type="match status" value="1"/>
</dbReference>
<evidence type="ECO:0000313" key="14">
    <source>
        <dbReference type="Proteomes" id="UP000322184"/>
    </source>
</evidence>